<proteinExistence type="predicted"/>
<gene>
    <name evidence="2" type="ORF">O7A05_32720</name>
</gene>
<dbReference type="Pfam" id="PF07693">
    <property type="entry name" value="KAP_NTPase"/>
    <property type="match status" value="1"/>
</dbReference>
<protein>
    <recommendedName>
        <fullName evidence="1">KAP NTPase domain-containing protein</fullName>
    </recommendedName>
</protein>
<accession>A0ABU8KMD5</accession>
<dbReference type="InterPro" id="IPR011646">
    <property type="entry name" value="KAP_P-loop"/>
</dbReference>
<dbReference type="Proteomes" id="UP001366503">
    <property type="component" value="Unassembled WGS sequence"/>
</dbReference>
<reference evidence="2 3" key="1">
    <citation type="submission" date="2022-12" db="EMBL/GenBank/DDBJ databases">
        <authorList>
            <person name="Muema E."/>
        </authorList>
    </citation>
    <scope>NUCLEOTIDE SEQUENCE [LARGE SCALE GENOMIC DNA]</scope>
    <source>
        <strain evidence="3">1330</strain>
    </source>
</reference>
<evidence type="ECO:0000313" key="3">
    <source>
        <dbReference type="Proteomes" id="UP001366503"/>
    </source>
</evidence>
<dbReference type="Gene3D" id="3.40.50.300">
    <property type="entry name" value="P-loop containing nucleotide triphosphate hydrolases"/>
    <property type="match status" value="1"/>
</dbReference>
<feature type="domain" description="KAP NTPase" evidence="1">
    <location>
        <begin position="17"/>
        <end position="210"/>
    </location>
</feature>
<evidence type="ECO:0000259" key="1">
    <source>
        <dbReference type="Pfam" id="PF07693"/>
    </source>
</evidence>
<dbReference type="SUPFAM" id="SSF52540">
    <property type="entry name" value="P-loop containing nucleoside triphosphate hydrolases"/>
    <property type="match status" value="1"/>
</dbReference>
<dbReference type="EMBL" id="JAPYKO010000051">
    <property type="protein sequence ID" value="MEI9406880.1"/>
    <property type="molecule type" value="Genomic_DNA"/>
</dbReference>
<dbReference type="InterPro" id="IPR027417">
    <property type="entry name" value="P-loop_NTPase"/>
</dbReference>
<organism evidence="2 3">
    <name type="scientific">Mesorhizobium argentiipisi</name>
    <dbReference type="NCBI Taxonomy" id="3015175"/>
    <lineage>
        <taxon>Bacteria</taxon>
        <taxon>Pseudomonadati</taxon>
        <taxon>Pseudomonadota</taxon>
        <taxon>Alphaproteobacteria</taxon>
        <taxon>Hyphomicrobiales</taxon>
        <taxon>Phyllobacteriaceae</taxon>
        <taxon>Mesorhizobium</taxon>
    </lineage>
</organism>
<name>A0ABU8KMD5_9HYPH</name>
<evidence type="ECO:0000313" key="2">
    <source>
        <dbReference type="EMBL" id="MEI9406880.1"/>
    </source>
</evidence>
<keyword evidence="3" id="KW-1185">Reference proteome</keyword>
<comment type="caution">
    <text evidence="2">The sequence shown here is derived from an EMBL/GenBank/DDBJ whole genome shotgun (WGS) entry which is preliminary data.</text>
</comment>
<sequence>MSTDLVKNQIEEFLRTAKPEVMCIRGNWGTGKTYNWQTAIKSLRDDPEAVKLNQYAYVSLFGVSSVNQIKAAILQNTVTRDMIGDLITSESIKSTLQKGERGFKAGLMKLLPIGGERIFDAVVSALSLLSNKQIICFDDLERKAAGLSAGDVLGFMSYLKEQRECKVVLLLNDEALKGEDKDQFTSYLEKVVDINLRFSPSAWESAKIALDGVEGGEDLKALVGERAIKLGIDNVRVIRKIFRLVALIAPLLKAYKPGVLKSVVNSIVLFGWCHYQPELAPAIEFVRKRGAYETIADSNQKAPNPVEADWVKKLHDYGYGYTDDFDLVLMQGVADGYFKQESVDAHAAKLHQREEASEARRELDAAWDKYHYSFRDTQDEVLDGLYSCFMKNVKFYNLGTVIGLVDLFRELGDARSEEMFERFAEIHKDIPDIFDVSSMYRFGQEIPDDLKERVAELHKGAKPKWSVDQLFLELERNGFHSEIGDRLAEVPVDEYVRVLTTYEGEELMSIRRGLTADLNVTNPGRASVKVMERAAEALSIIGKENPFNARRTRMWKLIQWVDTIKTGAIRIDGQEGIEAAASAQSEHAQITQPNSA</sequence>
<dbReference type="RefSeq" id="WP_337097490.1">
    <property type="nucleotide sequence ID" value="NZ_JAPYKO010000051.1"/>
</dbReference>